<dbReference type="GO" id="GO:0006559">
    <property type="term" value="P:L-phenylalanine catabolic process"/>
    <property type="evidence" value="ECO:0007669"/>
    <property type="project" value="InterPro"/>
</dbReference>
<dbReference type="Gene3D" id="1.10.274.20">
    <property type="entry name" value="Phenylalanine ammonia-lyase 1, domain 3"/>
    <property type="match status" value="1"/>
</dbReference>
<dbReference type="PROSITE" id="PS00488">
    <property type="entry name" value="PAL_HISTIDASE"/>
    <property type="match status" value="1"/>
</dbReference>
<dbReference type="NCBIfam" id="TIGR01226">
    <property type="entry name" value="phe_am_lyase"/>
    <property type="match status" value="1"/>
</dbReference>
<name>A0AAD6HAQ1_9EURO</name>
<sequence>MDIARDRKSANTHLATAFAAWSDLQKHVAGEKIEITGAKLNIAAVVATSYYNATVALTKNRQVLDRITASVNVLMDYLTKGNNVYGVNTGFGGSADSRTDQLVPLQAALLQLTQAGILVDVDKQSVARGGFSSCGPHCMPASWVRGTMMVRANQSTRGHSAVTIPVIQSVLKLLETGITPVVPLRGSVSASGDLMPLAYVAGAIQGSPDIYVQVPDEADPSVLKTTTAMEALRAAGIENVKFGPKEGLGLVNGTAASTALASLVMYETHQLAVLTQVLGTMVVEALQGTSESFHPFISAVRPHDGQVETARNMLAFLHGSSLAKGPTTPKRKNEEGMEQDRYATRSAPQWIGPQLEDLLLADKQITFELNSTADNPLVNVESRDVHCGANFQAASITSAMEKTRLSLQMMGKILFAQFTEMVNPDLSNGLPTNLVADDPNCSFTMKGVDISMAAYMAELGYMANPVSSHVQSAEMQNQSINSMALVSARYSMQAVEVVSLMTAAFIYAACQALDLRAMHLAFLGTLPDVINITMSEFTALMSTKEIDALARAIENKMATTWWKTSKLEASTRCEIIVDSTLPLIFQAVLDSKRAPNTRSVDALSVIKEWKTQTAACLVEAYDANKTTFFAHQHTEQLLGAGSKIIYRTVRHDLQVPFHQGFIEHPTVESATLNGRPKKSVGSWISVIYQALRNGDLHKPLMKWVSENHSILE</sequence>
<keyword evidence="5" id="KW-1185">Reference proteome</keyword>
<dbReference type="InterPro" id="IPR005922">
    <property type="entry name" value="Phe_NH3-lyase"/>
</dbReference>
<dbReference type="SUPFAM" id="SSF48557">
    <property type="entry name" value="L-aspartase-like"/>
    <property type="match status" value="1"/>
</dbReference>
<dbReference type="CDD" id="cd00332">
    <property type="entry name" value="PAL-HAL"/>
    <property type="match status" value="1"/>
</dbReference>
<feature type="compositionally biased region" description="Basic and acidic residues" evidence="3">
    <location>
        <begin position="331"/>
        <end position="343"/>
    </location>
</feature>
<dbReference type="AlphaFoldDB" id="A0AAD6HAQ1"/>
<feature type="region of interest" description="Disordered" evidence="3">
    <location>
        <begin position="322"/>
        <end position="346"/>
    </location>
</feature>
<dbReference type="GO" id="GO:0005737">
    <property type="term" value="C:cytoplasm"/>
    <property type="evidence" value="ECO:0007669"/>
    <property type="project" value="InterPro"/>
</dbReference>
<dbReference type="InterPro" id="IPR008948">
    <property type="entry name" value="L-Aspartase-like"/>
</dbReference>
<dbReference type="Pfam" id="PF00221">
    <property type="entry name" value="Lyase_aromatic"/>
    <property type="match status" value="1"/>
</dbReference>
<dbReference type="PANTHER" id="PTHR10362">
    <property type="entry name" value="HISTIDINE AMMONIA-LYASE"/>
    <property type="match status" value="1"/>
</dbReference>
<dbReference type="Gene3D" id="1.20.200.10">
    <property type="entry name" value="Fumarase/aspartase (Central domain)"/>
    <property type="match status" value="1"/>
</dbReference>
<dbReference type="Gene3D" id="1.10.275.10">
    <property type="entry name" value="Fumarase/aspartase (N-terminal domain)"/>
    <property type="match status" value="1"/>
</dbReference>
<comment type="caution">
    <text evidence="4">The sequence shown here is derived from an EMBL/GenBank/DDBJ whole genome shotgun (WGS) entry which is preliminary data.</text>
</comment>
<dbReference type="InterPro" id="IPR023144">
    <property type="entry name" value="Phe_NH3-lyase_shielding_dom_sf"/>
</dbReference>
<protein>
    <recommendedName>
        <fullName evidence="6">Phenylalanine ammonia-lyase</fullName>
    </recommendedName>
</protein>
<dbReference type="InterPro" id="IPR022313">
    <property type="entry name" value="Phe/His_NH3-lyase_AS"/>
</dbReference>
<dbReference type="InterPro" id="IPR001106">
    <property type="entry name" value="Aromatic_Lyase"/>
</dbReference>
<comment type="similarity">
    <text evidence="1 2">Belongs to the PAL/histidase family.</text>
</comment>
<proteinExistence type="inferred from homology"/>
<organism evidence="4 5">
    <name type="scientific">Penicillium malachiteum</name>
    <dbReference type="NCBI Taxonomy" id="1324776"/>
    <lineage>
        <taxon>Eukaryota</taxon>
        <taxon>Fungi</taxon>
        <taxon>Dikarya</taxon>
        <taxon>Ascomycota</taxon>
        <taxon>Pezizomycotina</taxon>
        <taxon>Eurotiomycetes</taxon>
        <taxon>Eurotiomycetidae</taxon>
        <taxon>Eurotiales</taxon>
        <taxon>Aspergillaceae</taxon>
        <taxon>Penicillium</taxon>
    </lineage>
</organism>
<accession>A0AAD6HAQ1</accession>
<dbReference type="GO" id="GO:0016841">
    <property type="term" value="F:ammonia-lyase activity"/>
    <property type="evidence" value="ECO:0007669"/>
    <property type="project" value="InterPro"/>
</dbReference>
<evidence type="ECO:0000313" key="4">
    <source>
        <dbReference type="EMBL" id="KAJ5703530.1"/>
    </source>
</evidence>
<evidence type="ECO:0000256" key="3">
    <source>
        <dbReference type="SAM" id="MobiDB-lite"/>
    </source>
</evidence>
<evidence type="ECO:0000313" key="5">
    <source>
        <dbReference type="Proteomes" id="UP001215712"/>
    </source>
</evidence>
<dbReference type="InterPro" id="IPR024083">
    <property type="entry name" value="Fumarase/histidase_N"/>
</dbReference>
<evidence type="ECO:0000256" key="2">
    <source>
        <dbReference type="RuleBase" id="RU003954"/>
    </source>
</evidence>
<gene>
    <name evidence="4" type="ORF">N7493_011455</name>
</gene>
<keyword evidence="2" id="KW-0456">Lyase</keyword>
<evidence type="ECO:0008006" key="6">
    <source>
        <dbReference type="Google" id="ProtNLM"/>
    </source>
</evidence>
<dbReference type="Proteomes" id="UP001215712">
    <property type="component" value="Unassembled WGS sequence"/>
</dbReference>
<evidence type="ECO:0000256" key="1">
    <source>
        <dbReference type="ARBA" id="ARBA00007238"/>
    </source>
</evidence>
<reference evidence="4" key="2">
    <citation type="submission" date="2023-01" db="EMBL/GenBank/DDBJ databases">
        <authorList>
            <person name="Petersen C."/>
        </authorList>
    </citation>
    <scope>NUCLEOTIDE SEQUENCE</scope>
    <source>
        <strain evidence="4">IBT 17514</strain>
    </source>
</reference>
<reference evidence="4" key="1">
    <citation type="journal article" date="2023" name="IMA Fungus">
        <title>Comparative genomic study of the Penicillium genus elucidates a diverse pangenome and 15 lateral gene transfer events.</title>
        <authorList>
            <person name="Petersen C."/>
            <person name="Sorensen T."/>
            <person name="Nielsen M.R."/>
            <person name="Sondergaard T.E."/>
            <person name="Sorensen J.L."/>
            <person name="Fitzpatrick D.A."/>
            <person name="Frisvad J.C."/>
            <person name="Nielsen K.L."/>
        </authorList>
    </citation>
    <scope>NUCLEOTIDE SEQUENCE</scope>
    <source>
        <strain evidence="4">IBT 17514</strain>
    </source>
</reference>
<dbReference type="EMBL" id="JAQJAN010000021">
    <property type="protein sequence ID" value="KAJ5703530.1"/>
    <property type="molecule type" value="Genomic_DNA"/>
</dbReference>